<keyword evidence="2" id="KW-0963">Cytoplasm</keyword>
<gene>
    <name evidence="2" type="primary">tmcAL</name>
    <name evidence="3" type="ORF">IAA60_06285</name>
</gene>
<feature type="binding site" evidence="2">
    <location>
        <position position="183"/>
    </location>
    <ligand>
        <name>ATP</name>
        <dbReference type="ChEBI" id="CHEBI:30616"/>
    </ligand>
</feature>
<accession>A0A9D1H3C3</accession>
<dbReference type="GO" id="GO:0006400">
    <property type="term" value="P:tRNA modification"/>
    <property type="evidence" value="ECO:0007669"/>
    <property type="project" value="UniProtKB-UniRule"/>
</dbReference>
<sequence>MRVAAIIAEYNPFHFGHKYQLELVKRRAGAAVVIMSGPFVQRGEAAVTDKWTRARDALNNGADLVIELPVIYALNSAREFASGAVELLDKTGVIDELCFGAETENAALLENAAELAEHEPPDVSAKIKSLMAMGAAYPAAREKAFSGLIDEKILSQPNNILAVEYIRALKRIKSNIRPVPIRREGSGYHDIKIDRFASASGIRARLFGGEDISELLPEPRFDVYDTKMLDTAVTARLRTITPAELSNINEVSEGLENRIIRAALEYSSITDIAEAVKTKRYTMSRIKRILLSSLIGITKELAKSRAGYVRVLGMTAAGAELLKKIKANGEVITKTADYKGHSPVFEADIRAQNLFSLCGKNKRGNTDFTVSPVIVR</sequence>
<reference evidence="3" key="1">
    <citation type="submission" date="2020-10" db="EMBL/GenBank/DDBJ databases">
        <authorList>
            <person name="Gilroy R."/>
        </authorList>
    </citation>
    <scope>NUCLEOTIDE SEQUENCE</scope>
    <source>
        <strain evidence="3">CHK181-108</strain>
    </source>
</reference>
<dbReference type="SUPFAM" id="SSF52374">
    <property type="entry name" value="Nucleotidylyl transferase"/>
    <property type="match status" value="1"/>
</dbReference>
<feature type="binding site" evidence="2">
    <location>
        <begin position="7"/>
        <end position="20"/>
    </location>
    <ligand>
        <name>ATP</name>
        <dbReference type="ChEBI" id="CHEBI:30616"/>
    </ligand>
</feature>
<comment type="caution">
    <text evidence="3">The sequence shown here is derived from an EMBL/GenBank/DDBJ whole genome shotgun (WGS) entry which is preliminary data.</text>
</comment>
<keyword evidence="2" id="KW-0820">tRNA-binding</keyword>
<feature type="binding site" evidence="2">
    <location>
        <position position="158"/>
    </location>
    <ligand>
        <name>ATP</name>
        <dbReference type="ChEBI" id="CHEBI:30616"/>
    </ligand>
</feature>
<dbReference type="PANTHER" id="PTHR37825:SF1">
    <property type="entry name" value="TRNA(MET) CYTIDINE ACETATE LIGASE"/>
    <property type="match status" value="1"/>
</dbReference>
<dbReference type="Gene3D" id="3.40.50.620">
    <property type="entry name" value="HUPs"/>
    <property type="match status" value="1"/>
</dbReference>
<dbReference type="GO" id="GO:0016879">
    <property type="term" value="F:ligase activity, forming carbon-nitrogen bonds"/>
    <property type="evidence" value="ECO:0007669"/>
    <property type="project" value="UniProtKB-UniRule"/>
</dbReference>
<keyword evidence="1 2" id="KW-0819">tRNA processing</keyword>
<comment type="catalytic activity">
    <reaction evidence="2">
        <text>cytidine(34) in elongator tRNA(Met) + acetate + ATP = N(4)-acetylcytidine(34) in elongator tRNA(Met) + AMP + diphosphate</text>
        <dbReference type="Rhea" id="RHEA:58144"/>
        <dbReference type="Rhea" id="RHEA-COMP:10693"/>
        <dbReference type="Rhea" id="RHEA-COMP:10694"/>
        <dbReference type="ChEBI" id="CHEBI:30089"/>
        <dbReference type="ChEBI" id="CHEBI:30616"/>
        <dbReference type="ChEBI" id="CHEBI:33019"/>
        <dbReference type="ChEBI" id="CHEBI:74900"/>
        <dbReference type="ChEBI" id="CHEBI:82748"/>
        <dbReference type="ChEBI" id="CHEBI:456215"/>
    </reaction>
</comment>
<keyword evidence="2" id="KW-0436">Ligase</keyword>
<dbReference type="GO" id="GO:0000049">
    <property type="term" value="F:tRNA binding"/>
    <property type="evidence" value="ECO:0007669"/>
    <property type="project" value="UniProtKB-KW"/>
</dbReference>
<feature type="binding site" evidence="2">
    <location>
        <position position="100"/>
    </location>
    <ligand>
        <name>ATP</name>
        <dbReference type="ChEBI" id="CHEBI:30616"/>
    </ligand>
</feature>
<dbReference type="GO" id="GO:0005737">
    <property type="term" value="C:cytoplasm"/>
    <property type="evidence" value="ECO:0007669"/>
    <property type="project" value="UniProtKB-SubCell"/>
</dbReference>
<comment type="function">
    <text evidence="2">Catalyzes the formation of N(4)-acetylcytidine (ac(4)C) at the wobble position of elongator tRNA(Met), using acetate and ATP as substrates. First activates an acetate ion to form acetyladenylate (Ac-AMP) and then transfers the acetyl group to tRNA to form ac(4)C34.</text>
</comment>
<evidence type="ECO:0000313" key="3">
    <source>
        <dbReference type="EMBL" id="HIT85498.1"/>
    </source>
</evidence>
<proteinExistence type="inferred from homology"/>
<dbReference type="EC" id="6.3.4.-" evidence="2"/>
<protein>
    <recommendedName>
        <fullName evidence="2">tRNA(Met) cytidine acetate ligase</fullName>
        <ecNumber evidence="2">6.3.4.-</ecNumber>
    </recommendedName>
</protein>
<keyword evidence="2" id="KW-0694">RNA-binding</keyword>
<dbReference type="AlphaFoldDB" id="A0A9D1H3C3"/>
<comment type="similarity">
    <text evidence="2">Belongs to the TmcAL family.</text>
</comment>
<dbReference type="NCBIfam" id="NF010191">
    <property type="entry name" value="PRK13670.1"/>
    <property type="match status" value="1"/>
</dbReference>
<keyword evidence="2" id="KW-0067">ATP-binding</keyword>
<dbReference type="Pfam" id="PF05636">
    <property type="entry name" value="HIGH_NTase1"/>
    <property type="match status" value="1"/>
</dbReference>
<dbReference type="PANTHER" id="PTHR37825">
    <property type="entry name" value="TRNA(MET) CYTIDINE ACETATE LIGASE"/>
    <property type="match status" value="1"/>
</dbReference>
<reference evidence="3" key="2">
    <citation type="journal article" date="2021" name="PeerJ">
        <title>Extensive microbial diversity within the chicken gut microbiome revealed by metagenomics and culture.</title>
        <authorList>
            <person name="Gilroy R."/>
            <person name="Ravi A."/>
            <person name="Getino M."/>
            <person name="Pursley I."/>
            <person name="Horton D.L."/>
            <person name="Alikhan N.F."/>
            <person name="Baker D."/>
            <person name="Gharbi K."/>
            <person name="Hall N."/>
            <person name="Watson M."/>
            <person name="Adriaenssens E.M."/>
            <person name="Foster-Nyarko E."/>
            <person name="Jarju S."/>
            <person name="Secka A."/>
            <person name="Antonio M."/>
            <person name="Oren A."/>
            <person name="Chaudhuri R.R."/>
            <person name="La Ragione R."/>
            <person name="Hildebrand F."/>
            <person name="Pallen M.J."/>
        </authorList>
    </citation>
    <scope>NUCLEOTIDE SEQUENCE</scope>
    <source>
        <strain evidence="3">CHK181-108</strain>
    </source>
</reference>
<keyword evidence="2" id="KW-0547">Nucleotide-binding</keyword>
<dbReference type="GO" id="GO:0005524">
    <property type="term" value="F:ATP binding"/>
    <property type="evidence" value="ECO:0007669"/>
    <property type="project" value="UniProtKB-KW"/>
</dbReference>
<dbReference type="InterPro" id="IPR008513">
    <property type="entry name" value="tRNA(Met)_cyd_acetate_ligase"/>
</dbReference>
<comment type="subcellular location">
    <subcellularLocation>
        <location evidence="2">Cytoplasm</location>
    </subcellularLocation>
</comment>
<name>A0A9D1H3C3_9FIRM</name>
<comment type="caution">
    <text evidence="2">Lacks conserved residue(s) required for the propagation of feature annotation.</text>
</comment>
<dbReference type="EMBL" id="DVLU01000063">
    <property type="protein sequence ID" value="HIT85498.1"/>
    <property type="molecule type" value="Genomic_DNA"/>
</dbReference>
<dbReference type="InterPro" id="IPR014729">
    <property type="entry name" value="Rossmann-like_a/b/a_fold"/>
</dbReference>
<evidence type="ECO:0000313" key="4">
    <source>
        <dbReference type="Proteomes" id="UP000824165"/>
    </source>
</evidence>
<evidence type="ECO:0000256" key="1">
    <source>
        <dbReference type="ARBA" id="ARBA00022694"/>
    </source>
</evidence>
<dbReference type="Proteomes" id="UP000824165">
    <property type="component" value="Unassembled WGS sequence"/>
</dbReference>
<organism evidence="3 4">
    <name type="scientific">Candidatus Ornithomonoglobus intestinigallinarum</name>
    <dbReference type="NCBI Taxonomy" id="2840894"/>
    <lineage>
        <taxon>Bacteria</taxon>
        <taxon>Bacillati</taxon>
        <taxon>Bacillota</taxon>
        <taxon>Clostridia</taxon>
        <taxon>Candidatus Ornithomonoglobus</taxon>
    </lineage>
</organism>
<evidence type="ECO:0000256" key="2">
    <source>
        <dbReference type="HAMAP-Rule" id="MF_01539"/>
    </source>
</evidence>
<dbReference type="HAMAP" id="MF_01539">
    <property type="entry name" value="TmcAL"/>
    <property type="match status" value="1"/>
</dbReference>